<dbReference type="CDD" id="cd01189">
    <property type="entry name" value="INT_ICEBs1_C_like"/>
    <property type="match status" value="1"/>
</dbReference>
<dbReference type="Gene3D" id="1.10.150.130">
    <property type="match status" value="1"/>
</dbReference>
<proteinExistence type="inferred from homology"/>
<organism evidence="6 7">
    <name type="scientific">Enterococcus wangshanyuanii</name>
    <dbReference type="NCBI Taxonomy" id="2005703"/>
    <lineage>
        <taxon>Bacteria</taxon>
        <taxon>Bacillati</taxon>
        <taxon>Bacillota</taxon>
        <taxon>Bacilli</taxon>
        <taxon>Lactobacillales</taxon>
        <taxon>Enterococcaceae</taxon>
        <taxon>Enterococcus</taxon>
    </lineage>
</organism>
<reference evidence="7" key="1">
    <citation type="journal article" date="2019" name="Int. J. Syst. Evol. Microbiol.">
        <title>The Global Catalogue of Microorganisms (GCM) 10K type strain sequencing project: providing services to taxonomists for standard genome sequencing and annotation.</title>
        <authorList>
            <consortium name="The Broad Institute Genomics Platform"/>
            <consortium name="The Broad Institute Genome Sequencing Center for Infectious Disease"/>
            <person name="Wu L."/>
            <person name="Ma J."/>
        </authorList>
    </citation>
    <scope>NUCLEOTIDE SEQUENCE [LARGE SCALE GENOMIC DNA]</scope>
    <source>
        <strain evidence="7">CGMCC 1.15942</strain>
    </source>
</reference>
<keyword evidence="4" id="KW-0233">DNA recombination</keyword>
<name>A0ABQ1NMA2_9ENTE</name>
<feature type="domain" description="Tyr recombinase" evidence="5">
    <location>
        <begin position="168"/>
        <end position="379"/>
    </location>
</feature>
<evidence type="ECO:0000259" key="5">
    <source>
        <dbReference type="PROSITE" id="PS51898"/>
    </source>
</evidence>
<evidence type="ECO:0000313" key="6">
    <source>
        <dbReference type="EMBL" id="GGC74682.1"/>
    </source>
</evidence>
<dbReference type="Gene3D" id="1.10.443.10">
    <property type="entry name" value="Intergrase catalytic core"/>
    <property type="match status" value="1"/>
</dbReference>
<evidence type="ECO:0000256" key="2">
    <source>
        <dbReference type="ARBA" id="ARBA00022908"/>
    </source>
</evidence>
<evidence type="ECO:0000256" key="3">
    <source>
        <dbReference type="ARBA" id="ARBA00023125"/>
    </source>
</evidence>
<accession>A0ABQ1NMA2</accession>
<dbReference type="PANTHER" id="PTHR30349">
    <property type="entry name" value="PHAGE INTEGRASE-RELATED"/>
    <property type="match status" value="1"/>
</dbReference>
<dbReference type="InterPro" id="IPR002104">
    <property type="entry name" value="Integrase_catalytic"/>
</dbReference>
<dbReference type="InterPro" id="IPR011010">
    <property type="entry name" value="DNA_brk_join_enz"/>
</dbReference>
<dbReference type="Pfam" id="PF14657">
    <property type="entry name" value="Arm-DNA-bind_4"/>
    <property type="match status" value="1"/>
</dbReference>
<sequence>MATFKQYKKKNGDKLWMFTTYLKTDYVTGKQINVTRRGFKTKKEAQSSLNQLLLNPDDTVQQTVTSLEEVYELWFEVYKTTVKETTYLQTDHRMKKYVLPTFGAIKLERLDLKTAQKMVNDWSKKFGMYTKLLLYVSKVCDHAVTLEIIDSNPFKKITKPKQVVLKKHSLKYYSKEQLELFMKTVDQRVLQVSDKALVQKYYAEFDAAIFRLLAYSGMRIGEALALSWEDINFEDKTVDINKNLSQTKDSFVVSTTKTRSSNRIITLDNKTLYALKKWRLRQRELLLTNGVTQIDFIFTGYAGEMVYRTDVYQRSKRLADKAVLQNIGCHGFRHTHATILFEAGISPKEIQNRLGHSDISMTLDTYTHLTKQMEKSTVDKLMKYMEN</sequence>
<dbReference type="RefSeq" id="WP_088271382.1">
    <property type="nucleotide sequence ID" value="NZ_BMKI01000001.1"/>
</dbReference>
<keyword evidence="2" id="KW-0229">DNA integration</keyword>
<dbReference type="InterPro" id="IPR050090">
    <property type="entry name" value="Tyrosine_recombinase_XerCD"/>
</dbReference>
<comment type="similarity">
    <text evidence="1">Belongs to the 'phage' integrase family.</text>
</comment>
<comment type="caution">
    <text evidence="6">The sequence shown here is derived from an EMBL/GenBank/DDBJ whole genome shotgun (WGS) entry which is preliminary data.</text>
</comment>
<dbReference type="InterPro" id="IPR010998">
    <property type="entry name" value="Integrase_recombinase_N"/>
</dbReference>
<dbReference type="SUPFAM" id="SSF56349">
    <property type="entry name" value="DNA breaking-rejoining enzymes"/>
    <property type="match status" value="1"/>
</dbReference>
<protein>
    <submittedName>
        <fullName evidence="6">Site-specific integrase</fullName>
    </submittedName>
</protein>
<dbReference type="Pfam" id="PF00589">
    <property type="entry name" value="Phage_integrase"/>
    <property type="match status" value="1"/>
</dbReference>
<dbReference type="InterPro" id="IPR013762">
    <property type="entry name" value="Integrase-like_cat_sf"/>
</dbReference>
<evidence type="ECO:0000256" key="1">
    <source>
        <dbReference type="ARBA" id="ARBA00008857"/>
    </source>
</evidence>
<evidence type="ECO:0000256" key="4">
    <source>
        <dbReference type="ARBA" id="ARBA00023172"/>
    </source>
</evidence>
<keyword evidence="7" id="KW-1185">Reference proteome</keyword>
<dbReference type="Pfam" id="PF14659">
    <property type="entry name" value="Phage_int_SAM_3"/>
    <property type="match status" value="1"/>
</dbReference>
<keyword evidence="3" id="KW-0238">DNA-binding</keyword>
<dbReference type="PANTHER" id="PTHR30349:SF64">
    <property type="entry name" value="PROPHAGE INTEGRASE INTD-RELATED"/>
    <property type="match status" value="1"/>
</dbReference>
<dbReference type="PROSITE" id="PS51898">
    <property type="entry name" value="TYR_RECOMBINASE"/>
    <property type="match status" value="1"/>
</dbReference>
<dbReference type="EMBL" id="BMKI01000001">
    <property type="protein sequence ID" value="GGC74682.1"/>
    <property type="molecule type" value="Genomic_DNA"/>
</dbReference>
<dbReference type="Proteomes" id="UP000630615">
    <property type="component" value="Unassembled WGS sequence"/>
</dbReference>
<dbReference type="InterPro" id="IPR004107">
    <property type="entry name" value="Integrase_SAM-like_N"/>
</dbReference>
<gene>
    <name evidence="6" type="ORF">GCM10011573_00230</name>
</gene>
<evidence type="ECO:0000313" key="7">
    <source>
        <dbReference type="Proteomes" id="UP000630615"/>
    </source>
</evidence>
<dbReference type="InterPro" id="IPR028259">
    <property type="entry name" value="AP2-like_int_N"/>
</dbReference>